<dbReference type="InterPro" id="IPR052163">
    <property type="entry name" value="DGC-Regulatory_Protein"/>
</dbReference>
<dbReference type="PROSITE" id="PS50112">
    <property type="entry name" value="PAS"/>
    <property type="match status" value="1"/>
</dbReference>
<dbReference type="NCBIfam" id="TIGR00229">
    <property type="entry name" value="sensory_box"/>
    <property type="match status" value="1"/>
</dbReference>
<protein>
    <recommendedName>
        <fullName evidence="6">Diguanylate cyclase</fullName>
    </recommendedName>
</protein>
<feature type="domain" description="GGDEF" evidence="3">
    <location>
        <begin position="163"/>
        <end position="296"/>
    </location>
</feature>
<evidence type="ECO:0000313" key="4">
    <source>
        <dbReference type="EMBL" id="GHD62833.1"/>
    </source>
</evidence>
<dbReference type="InterPro" id="IPR000014">
    <property type="entry name" value="PAS"/>
</dbReference>
<dbReference type="PROSITE" id="PS50113">
    <property type="entry name" value="PAC"/>
    <property type="match status" value="1"/>
</dbReference>
<dbReference type="PROSITE" id="PS50887">
    <property type="entry name" value="GGDEF"/>
    <property type="match status" value="1"/>
</dbReference>
<dbReference type="Pfam" id="PF00989">
    <property type="entry name" value="PAS"/>
    <property type="match status" value="1"/>
</dbReference>
<dbReference type="Gene3D" id="3.30.450.20">
    <property type="entry name" value="PAS domain"/>
    <property type="match status" value="1"/>
</dbReference>
<organism evidence="4 5">
    <name type="scientific">Jeongeupia chitinilytica</name>
    <dbReference type="NCBI Taxonomy" id="1041641"/>
    <lineage>
        <taxon>Bacteria</taxon>
        <taxon>Pseudomonadati</taxon>
        <taxon>Pseudomonadota</taxon>
        <taxon>Betaproteobacteria</taxon>
        <taxon>Neisseriales</taxon>
        <taxon>Chitinibacteraceae</taxon>
        <taxon>Jeongeupia</taxon>
    </lineage>
</organism>
<dbReference type="CDD" id="cd00130">
    <property type="entry name" value="PAS"/>
    <property type="match status" value="1"/>
</dbReference>
<dbReference type="Proteomes" id="UP000604737">
    <property type="component" value="Unassembled WGS sequence"/>
</dbReference>
<evidence type="ECO:0000259" key="1">
    <source>
        <dbReference type="PROSITE" id="PS50112"/>
    </source>
</evidence>
<dbReference type="CDD" id="cd01949">
    <property type="entry name" value="GGDEF"/>
    <property type="match status" value="1"/>
</dbReference>
<feature type="domain" description="PAS" evidence="1">
    <location>
        <begin position="6"/>
        <end position="52"/>
    </location>
</feature>
<reference evidence="5" key="1">
    <citation type="journal article" date="2019" name="Int. J. Syst. Evol. Microbiol.">
        <title>The Global Catalogue of Microorganisms (GCM) 10K type strain sequencing project: providing services to taxonomists for standard genome sequencing and annotation.</title>
        <authorList>
            <consortium name="The Broad Institute Genomics Platform"/>
            <consortium name="The Broad Institute Genome Sequencing Center for Infectious Disease"/>
            <person name="Wu L."/>
            <person name="Ma J."/>
        </authorList>
    </citation>
    <scope>NUCLEOTIDE SEQUENCE [LARGE SCALE GENOMIC DNA]</scope>
    <source>
        <strain evidence="5">KCTC 23701</strain>
    </source>
</reference>
<evidence type="ECO:0000313" key="5">
    <source>
        <dbReference type="Proteomes" id="UP000604737"/>
    </source>
</evidence>
<dbReference type="SMART" id="SM00091">
    <property type="entry name" value="PAS"/>
    <property type="match status" value="1"/>
</dbReference>
<dbReference type="SMART" id="SM00086">
    <property type="entry name" value="PAC"/>
    <property type="match status" value="1"/>
</dbReference>
<keyword evidence="5" id="KW-1185">Reference proteome</keyword>
<feature type="domain" description="PAC" evidence="2">
    <location>
        <begin position="77"/>
        <end position="131"/>
    </location>
</feature>
<evidence type="ECO:0008006" key="6">
    <source>
        <dbReference type="Google" id="ProtNLM"/>
    </source>
</evidence>
<dbReference type="NCBIfam" id="TIGR00254">
    <property type="entry name" value="GGDEF"/>
    <property type="match status" value="1"/>
</dbReference>
<dbReference type="PANTHER" id="PTHR46663:SF3">
    <property type="entry name" value="SLL0267 PROTEIN"/>
    <property type="match status" value="1"/>
</dbReference>
<dbReference type="Pfam" id="PF00990">
    <property type="entry name" value="GGDEF"/>
    <property type="match status" value="1"/>
</dbReference>
<dbReference type="InterPro" id="IPR000700">
    <property type="entry name" value="PAS-assoc_C"/>
</dbReference>
<evidence type="ECO:0000259" key="3">
    <source>
        <dbReference type="PROSITE" id="PS50887"/>
    </source>
</evidence>
<accession>A0ABQ3H020</accession>
<dbReference type="InterPro" id="IPR035965">
    <property type="entry name" value="PAS-like_dom_sf"/>
</dbReference>
<comment type="caution">
    <text evidence="4">The sequence shown here is derived from an EMBL/GenBank/DDBJ whole genome shotgun (WGS) entry which is preliminary data.</text>
</comment>
<dbReference type="InterPro" id="IPR013767">
    <property type="entry name" value="PAS_fold"/>
</dbReference>
<dbReference type="EMBL" id="BMYO01000005">
    <property type="protein sequence ID" value="GHD62833.1"/>
    <property type="molecule type" value="Genomic_DNA"/>
</dbReference>
<dbReference type="SMART" id="SM00267">
    <property type="entry name" value="GGDEF"/>
    <property type="match status" value="1"/>
</dbReference>
<gene>
    <name evidence="4" type="ORF">GCM10007350_19130</name>
</gene>
<dbReference type="InterPro" id="IPR001610">
    <property type="entry name" value="PAC"/>
</dbReference>
<dbReference type="PANTHER" id="PTHR46663">
    <property type="entry name" value="DIGUANYLATE CYCLASE DGCT-RELATED"/>
    <property type="match status" value="1"/>
</dbReference>
<dbReference type="InterPro" id="IPR029787">
    <property type="entry name" value="Nucleotide_cyclase"/>
</dbReference>
<dbReference type="Gene3D" id="3.30.70.270">
    <property type="match status" value="1"/>
</dbReference>
<name>A0ABQ3H020_9NEIS</name>
<evidence type="ECO:0000259" key="2">
    <source>
        <dbReference type="PROSITE" id="PS50113"/>
    </source>
</evidence>
<dbReference type="SUPFAM" id="SSF55785">
    <property type="entry name" value="PYP-like sensor domain (PAS domain)"/>
    <property type="match status" value="1"/>
</dbReference>
<proteinExistence type="predicted"/>
<dbReference type="SUPFAM" id="SSF55073">
    <property type="entry name" value="Nucleotide cyclase"/>
    <property type="match status" value="1"/>
</dbReference>
<sequence>MMSDKGQALLSQALTRAANAILITDRGGRIVWVNDAFCRLSGFDVAELLGQTPHIVHSGIQDRAFYLEMWETILIGQPWQGELVERRKDGSLYTVNQVITPLFSSDGDVTHFVAIQHDVSQRQADQGRMQRMAYHDGLTGLPNRTLFFELFNRAIEYAVKRKENLALMFLDLDRFKAVNDTLGHSIGDQLLNAVAERLTGAVRKADVVARLGGDEFIVLATRIGNISDIEPVAKQVLDAFSPPFTFGDYQVCVRISIGVSVFPLDGDNAEVLLRKADAAMYRVKAMGGNNYGFWTENE</sequence>
<dbReference type="InterPro" id="IPR000160">
    <property type="entry name" value="GGDEF_dom"/>
</dbReference>
<dbReference type="InterPro" id="IPR043128">
    <property type="entry name" value="Rev_trsase/Diguanyl_cyclase"/>
</dbReference>